<reference evidence="3 4" key="1">
    <citation type="submission" date="2024-11" db="EMBL/GenBank/DDBJ databases">
        <title>Chromosome-level genome assembly of the freshwater bivalve Anodonta woodiana.</title>
        <authorList>
            <person name="Chen X."/>
        </authorList>
    </citation>
    <scope>NUCLEOTIDE SEQUENCE [LARGE SCALE GENOMIC DNA]</scope>
    <source>
        <strain evidence="3">MN2024</strain>
        <tissue evidence="3">Gills</tissue>
    </source>
</reference>
<evidence type="ECO:0000256" key="1">
    <source>
        <dbReference type="SAM" id="MobiDB-lite"/>
    </source>
</evidence>
<sequence>MERIPTFFHTCSKMPNVPKGKRGRDSTSPTPKQEVLPCQDYTGQRKTNIFLTHILEAGGVSATGVNPFWNEFANKLNKCCGSSGTGSLYCFLIVKKLVSILILITAYFRYQKAKNLFPVGVAQEIQTDTFSL</sequence>
<accession>A0ABD3XMG7</accession>
<evidence type="ECO:0000313" key="4">
    <source>
        <dbReference type="Proteomes" id="UP001634394"/>
    </source>
</evidence>
<organism evidence="3 4">
    <name type="scientific">Sinanodonta woodiana</name>
    <name type="common">Chinese pond mussel</name>
    <name type="synonym">Anodonta woodiana</name>
    <dbReference type="NCBI Taxonomy" id="1069815"/>
    <lineage>
        <taxon>Eukaryota</taxon>
        <taxon>Metazoa</taxon>
        <taxon>Spiralia</taxon>
        <taxon>Lophotrochozoa</taxon>
        <taxon>Mollusca</taxon>
        <taxon>Bivalvia</taxon>
        <taxon>Autobranchia</taxon>
        <taxon>Heteroconchia</taxon>
        <taxon>Palaeoheterodonta</taxon>
        <taxon>Unionida</taxon>
        <taxon>Unionoidea</taxon>
        <taxon>Unionidae</taxon>
        <taxon>Unioninae</taxon>
        <taxon>Sinanodonta</taxon>
    </lineage>
</organism>
<feature type="transmembrane region" description="Helical" evidence="2">
    <location>
        <begin position="86"/>
        <end position="108"/>
    </location>
</feature>
<feature type="region of interest" description="Disordered" evidence="1">
    <location>
        <begin position="14"/>
        <end position="35"/>
    </location>
</feature>
<dbReference type="AlphaFoldDB" id="A0ABD3XMG7"/>
<keyword evidence="4" id="KW-1185">Reference proteome</keyword>
<gene>
    <name evidence="3" type="ORF">ACJMK2_027326</name>
</gene>
<dbReference type="Proteomes" id="UP001634394">
    <property type="component" value="Unassembled WGS sequence"/>
</dbReference>
<evidence type="ECO:0000313" key="3">
    <source>
        <dbReference type="EMBL" id="KAL3887384.1"/>
    </source>
</evidence>
<keyword evidence="2" id="KW-1133">Transmembrane helix</keyword>
<dbReference type="EMBL" id="JBJQND010000002">
    <property type="protein sequence ID" value="KAL3887384.1"/>
    <property type="molecule type" value="Genomic_DNA"/>
</dbReference>
<evidence type="ECO:0000256" key="2">
    <source>
        <dbReference type="SAM" id="Phobius"/>
    </source>
</evidence>
<keyword evidence="2" id="KW-0472">Membrane</keyword>
<protein>
    <submittedName>
        <fullName evidence="3">Uncharacterized protein</fullName>
    </submittedName>
</protein>
<comment type="caution">
    <text evidence="3">The sequence shown here is derived from an EMBL/GenBank/DDBJ whole genome shotgun (WGS) entry which is preliminary data.</text>
</comment>
<proteinExistence type="predicted"/>
<name>A0ABD3XMG7_SINWO</name>
<keyword evidence="2" id="KW-0812">Transmembrane</keyword>